<name>A0ABS2ZT39_9BACL</name>
<evidence type="ECO:0008006" key="3">
    <source>
        <dbReference type="Google" id="ProtNLM"/>
    </source>
</evidence>
<accession>A0ABS2ZT39</accession>
<keyword evidence="2" id="KW-1185">Reference proteome</keyword>
<comment type="caution">
    <text evidence="1">The sequence shown here is derived from an EMBL/GenBank/DDBJ whole genome shotgun (WGS) entry which is preliminary data.</text>
</comment>
<dbReference type="Proteomes" id="UP001296923">
    <property type="component" value="Unassembled WGS sequence"/>
</dbReference>
<proteinExistence type="predicted"/>
<protein>
    <recommendedName>
        <fullName evidence="3">Phage protein</fullName>
    </recommendedName>
</protein>
<reference evidence="1 2" key="1">
    <citation type="submission" date="2021-01" db="EMBL/GenBank/DDBJ databases">
        <title>Genome Sequencing of Type Strains.</title>
        <authorList>
            <person name="Lemaire J.F."/>
            <person name="Inderbitzin P."/>
            <person name="Collins S.B."/>
            <person name="Wespe N."/>
            <person name="Knight-Connoni V."/>
        </authorList>
    </citation>
    <scope>NUCLEOTIDE SEQUENCE [LARGE SCALE GENOMIC DNA]</scope>
    <source>
        <strain evidence="1 2">DSM 23009</strain>
    </source>
</reference>
<evidence type="ECO:0000313" key="1">
    <source>
        <dbReference type="EMBL" id="MBN3555781.1"/>
    </source>
</evidence>
<evidence type="ECO:0000313" key="2">
    <source>
        <dbReference type="Proteomes" id="UP001296923"/>
    </source>
</evidence>
<sequence length="135" mass="15823">MKYDQKEFSDELLKEIRNIETTLKDNINSLLLKYKPIFNTKNLVFDGEFHIQGDHPFTPQYVSSISIGISEEKEELIDLHTIKIWECYRSFLGMPISKRIPGSKIVGELLDETLDEVKEELKDYIADHLLNDYNQ</sequence>
<organism evidence="1 2">
    <name type="scientific">Fictibacillus nanhaiensis</name>
    <dbReference type="NCBI Taxonomy" id="742169"/>
    <lineage>
        <taxon>Bacteria</taxon>
        <taxon>Bacillati</taxon>
        <taxon>Bacillota</taxon>
        <taxon>Bacilli</taxon>
        <taxon>Bacillales</taxon>
        <taxon>Fictibacillaceae</taxon>
        <taxon>Fictibacillus</taxon>
    </lineage>
</organism>
<gene>
    <name evidence="1" type="ORF">JYA63_16000</name>
</gene>
<dbReference type="EMBL" id="JAFHKR010000039">
    <property type="protein sequence ID" value="MBN3555781.1"/>
    <property type="molecule type" value="Genomic_DNA"/>
</dbReference>